<organism evidence="2 3">
    <name type="scientific">Bacillus cereus HuA2-1</name>
    <dbReference type="NCBI Taxonomy" id="1053201"/>
    <lineage>
        <taxon>Bacteria</taxon>
        <taxon>Bacillati</taxon>
        <taxon>Bacillota</taxon>
        <taxon>Bacilli</taxon>
        <taxon>Bacillales</taxon>
        <taxon>Bacillaceae</taxon>
        <taxon>Bacillus</taxon>
        <taxon>Bacillus cereus group</taxon>
    </lineage>
</organism>
<dbReference type="HOGENOM" id="CLU_070025_5_1_9"/>
<dbReference type="InterPro" id="IPR029032">
    <property type="entry name" value="AhpD-like"/>
</dbReference>
<dbReference type="EMBL" id="AHDV01000013">
    <property type="protein sequence ID" value="EJV85773.1"/>
    <property type="molecule type" value="Genomic_DNA"/>
</dbReference>
<dbReference type="SUPFAM" id="SSF69118">
    <property type="entry name" value="AhpD-like"/>
    <property type="match status" value="1"/>
</dbReference>
<proteinExistence type="predicted"/>
<protein>
    <recommendedName>
        <fullName evidence="1">Carboxymuconolactone decarboxylase-like domain-containing protein</fullName>
    </recommendedName>
</protein>
<feature type="domain" description="Carboxymuconolactone decarboxylase-like" evidence="1">
    <location>
        <begin position="18"/>
        <end position="98"/>
    </location>
</feature>
<dbReference type="Pfam" id="PF02627">
    <property type="entry name" value="CMD"/>
    <property type="match status" value="1"/>
</dbReference>
<dbReference type="RefSeq" id="WP_002136376.1">
    <property type="nucleotide sequence ID" value="NZ_JH804672.1"/>
</dbReference>
<evidence type="ECO:0000313" key="2">
    <source>
        <dbReference type="EMBL" id="EJV85773.1"/>
    </source>
</evidence>
<evidence type="ECO:0000259" key="1">
    <source>
        <dbReference type="Pfam" id="PF02627"/>
    </source>
</evidence>
<gene>
    <name evidence="2" type="ORF">IG3_01966</name>
</gene>
<dbReference type="PANTHER" id="PTHR33570">
    <property type="entry name" value="4-CARBOXYMUCONOLACTONE DECARBOXYLASE FAMILY PROTEIN"/>
    <property type="match status" value="1"/>
</dbReference>
<reference evidence="2 3" key="1">
    <citation type="submission" date="2012-04" db="EMBL/GenBank/DDBJ databases">
        <title>The Genome Sequence of Bacillus cereus HuA2-1.</title>
        <authorList>
            <consortium name="The Broad Institute Genome Sequencing Platform"/>
            <consortium name="The Broad Institute Genome Sequencing Center for Infectious Disease"/>
            <person name="Feldgarden M."/>
            <person name="Van der Auwera G.A."/>
            <person name="Mahillon J."/>
            <person name="Duprez V."/>
            <person name="Timmery S."/>
            <person name="Mattelet C."/>
            <person name="Dierick K."/>
            <person name="Sun M."/>
            <person name="Yu Z."/>
            <person name="Zhu L."/>
            <person name="Hu X."/>
            <person name="Shank E.B."/>
            <person name="Swiecicka I."/>
            <person name="Hansen B.M."/>
            <person name="Andrup L."/>
            <person name="Young S.K."/>
            <person name="Zeng Q."/>
            <person name="Gargeya S."/>
            <person name="Fitzgerald M."/>
            <person name="Haas B."/>
            <person name="Abouelleil A."/>
            <person name="Alvarado L."/>
            <person name="Arachchi H.M."/>
            <person name="Berlin A."/>
            <person name="Chapman S.B."/>
            <person name="Goldberg J."/>
            <person name="Griggs A."/>
            <person name="Gujja S."/>
            <person name="Hansen M."/>
            <person name="Howarth C."/>
            <person name="Imamovic A."/>
            <person name="Larimer J."/>
            <person name="McCowen C."/>
            <person name="Montmayeur A."/>
            <person name="Murphy C."/>
            <person name="Neiman D."/>
            <person name="Pearson M."/>
            <person name="Priest M."/>
            <person name="Roberts A."/>
            <person name="Saif S."/>
            <person name="Shea T."/>
            <person name="Sisk P."/>
            <person name="Sykes S."/>
            <person name="Wortman J."/>
            <person name="Nusbaum C."/>
            <person name="Birren B."/>
        </authorList>
    </citation>
    <scope>NUCLEOTIDE SEQUENCE [LARGE SCALE GENOMIC DNA]</scope>
    <source>
        <strain evidence="2 3">HuA2-1</strain>
    </source>
</reference>
<dbReference type="InterPro" id="IPR003779">
    <property type="entry name" value="CMD-like"/>
</dbReference>
<dbReference type="PANTHER" id="PTHR33570:SF9">
    <property type="entry name" value="BLL4600 PROTEIN"/>
    <property type="match status" value="1"/>
</dbReference>
<accession>J8YSE1</accession>
<dbReference type="OrthoDB" id="9802489at2"/>
<sequence length="117" mass="13573">MNDRIESNIRKKMRDMAPDFVDYSENILFEKVWRDPILTSRERSLCTLSALISIGNTEQLPFHLQLAEKNGINETEIIALITHMAFYVGWPKAAATLNMILNKNENTVSKYSIFFKF</sequence>
<name>J8YSE1_BACCE</name>
<comment type="caution">
    <text evidence="2">The sequence shown here is derived from an EMBL/GenBank/DDBJ whole genome shotgun (WGS) entry which is preliminary data.</text>
</comment>
<dbReference type="Proteomes" id="UP000004136">
    <property type="component" value="Unassembled WGS sequence"/>
</dbReference>
<evidence type="ECO:0000313" key="3">
    <source>
        <dbReference type="Proteomes" id="UP000004136"/>
    </source>
</evidence>
<dbReference type="PATRIC" id="fig|1053201.3.peg.2016"/>
<dbReference type="GO" id="GO:0051920">
    <property type="term" value="F:peroxiredoxin activity"/>
    <property type="evidence" value="ECO:0007669"/>
    <property type="project" value="InterPro"/>
</dbReference>
<dbReference type="AlphaFoldDB" id="J8YSE1"/>
<dbReference type="InterPro" id="IPR052512">
    <property type="entry name" value="4CMD/NDH-1_regulator"/>
</dbReference>
<dbReference type="Gene3D" id="1.20.1290.10">
    <property type="entry name" value="AhpD-like"/>
    <property type="match status" value="1"/>
</dbReference>